<dbReference type="OMA" id="ITYFRTH"/>
<evidence type="ECO:0000256" key="7">
    <source>
        <dbReference type="ARBA" id="ARBA00023033"/>
    </source>
</evidence>
<dbReference type="PANTHER" id="PTHR24279">
    <property type="entry name" value="CYTOCHROME P450"/>
    <property type="match status" value="1"/>
</dbReference>
<dbReference type="GO" id="GO:0004497">
    <property type="term" value="F:monooxygenase activity"/>
    <property type="evidence" value="ECO:0007669"/>
    <property type="project" value="UniProtKB-KW"/>
</dbReference>
<name>A0A336MA77_CULSO</name>
<evidence type="ECO:0000256" key="3">
    <source>
        <dbReference type="ARBA" id="ARBA00022617"/>
    </source>
</evidence>
<proteinExistence type="inferred from homology"/>
<reference evidence="10" key="1">
    <citation type="submission" date="2018-04" db="EMBL/GenBank/DDBJ databases">
        <authorList>
            <person name="Go L.Y."/>
            <person name="Mitchell J.A."/>
        </authorList>
    </citation>
    <scope>NUCLEOTIDE SEQUENCE</scope>
    <source>
        <tissue evidence="10">Whole organism</tissue>
    </source>
</reference>
<keyword evidence="3 8" id="KW-0349">Heme</keyword>
<dbReference type="InterPro" id="IPR017972">
    <property type="entry name" value="Cyt_P450_CS"/>
</dbReference>
<dbReference type="InterPro" id="IPR002401">
    <property type="entry name" value="Cyt_P450_E_grp-I"/>
</dbReference>
<evidence type="ECO:0000313" key="10">
    <source>
        <dbReference type="EMBL" id="SSX06908.1"/>
    </source>
</evidence>
<dbReference type="EMBL" id="UFQS01000790">
    <property type="protein sequence ID" value="SSX06908.1"/>
    <property type="molecule type" value="Genomic_DNA"/>
</dbReference>
<evidence type="ECO:0000256" key="2">
    <source>
        <dbReference type="ARBA" id="ARBA00010617"/>
    </source>
</evidence>
<dbReference type="PRINTS" id="PR00463">
    <property type="entry name" value="EP450I"/>
</dbReference>
<dbReference type="AlphaFoldDB" id="A0A336MA77"/>
<dbReference type="InterPro" id="IPR036396">
    <property type="entry name" value="Cyt_P450_sf"/>
</dbReference>
<gene>
    <name evidence="11" type="primary">CSON014323</name>
</gene>
<accession>A0A336MA77</accession>
<feature type="binding site" description="axial binding residue" evidence="8">
    <location>
        <position position="461"/>
    </location>
    <ligand>
        <name>heme</name>
        <dbReference type="ChEBI" id="CHEBI:30413"/>
    </ligand>
    <ligandPart>
        <name>Fe</name>
        <dbReference type="ChEBI" id="CHEBI:18248"/>
    </ligandPart>
</feature>
<organism evidence="11">
    <name type="scientific">Culicoides sonorensis</name>
    <name type="common">Biting midge</name>
    <dbReference type="NCBI Taxonomy" id="179676"/>
    <lineage>
        <taxon>Eukaryota</taxon>
        <taxon>Metazoa</taxon>
        <taxon>Ecdysozoa</taxon>
        <taxon>Arthropoda</taxon>
        <taxon>Hexapoda</taxon>
        <taxon>Insecta</taxon>
        <taxon>Pterygota</taxon>
        <taxon>Neoptera</taxon>
        <taxon>Endopterygota</taxon>
        <taxon>Diptera</taxon>
        <taxon>Nematocera</taxon>
        <taxon>Chironomoidea</taxon>
        <taxon>Ceratopogonidae</taxon>
        <taxon>Ceratopogoninae</taxon>
        <taxon>Culicoides</taxon>
        <taxon>Monoculicoides</taxon>
    </lineage>
</organism>
<protein>
    <submittedName>
        <fullName evidence="11">CSON014323 protein</fullName>
    </submittedName>
</protein>
<dbReference type="GO" id="GO:0020037">
    <property type="term" value="F:heme binding"/>
    <property type="evidence" value="ECO:0007669"/>
    <property type="project" value="InterPro"/>
</dbReference>
<comment type="similarity">
    <text evidence="2 9">Belongs to the cytochrome P450 family.</text>
</comment>
<keyword evidence="5 9" id="KW-0560">Oxidoreductase</keyword>
<evidence type="ECO:0000256" key="8">
    <source>
        <dbReference type="PIRSR" id="PIRSR602401-1"/>
    </source>
</evidence>
<dbReference type="GO" id="GO:0005506">
    <property type="term" value="F:iron ion binding"/>
    <property type="evidence" value="ECO:0007669"/>
    <property type="project" value="InterPro"/>
</dbReference>
<dbReference type="CDD" id="cd11054">
    <property type="entry name" value="CYP24A1-like"/>
    <property type="match status" value="1"/>
</dbReference>
<evidence type="ECO:0000256" key="9">
    <source>
        <dbReference type="RuleBase" id="RU000461"/>
    </source>
</evidence>
<dbReference type="SUPFAM" id="SSF48264">
    <property type="entry name" value="Cytochrome P450"/>
    <property type="match status" value="1"/>
</dbReference>
<dbReference type="PRINTS" id="PR00385">
    <property type="entry name" value="P450"/>
</dbReference>
<evidence type="ECO:0000313" key="11">
    <source>
        <dbReference type="EMBL" id="SSX27252.1"/>
    </source>
</evidence>
<dbReference type="VEuPathDB" id="VectorBase:CSON014323"/>
<dbReference type="PROSITE" id="PS00086">
    <property type="entry name" value="CYTOCHROME_P450"/>
    <property type="match status" value="1"/>
</dbReference>
<comment type="cofactor">
    <cofactor evidence="1 8">
        <name>heme</name>
        <dbReference type="ChEBI" id="CHEBI:30413"/>
    </cofactor>
</comment>
<dbReference type="EMBL" id="UFQT01000790">
    <property type="protein sequence ID" value="SSX27252.1"/>
    <property type="molecule type" value="Genomic_DNA"/>
</dbReference>
<dbReference type="InterPro" id="IPR050479">
    <property type="entry name" value="CYP11_CYP27_families"/>
</dbReference>
<reference evidence="11" key="2">
    <citation type="submission" date="2018-07" db="EMBL/GenBank/DDBJ databases">
        <authorList>
            <person name="Quirk P.G."/>
            <person name="Krulwich T.A."/>
        </authorList>
    </citation>
    <scope>NUCLEOTIDE SEQUENCE</scope>
</reference>
<evidence type="ECO:0000256" key="6">
    <source>
        <dbReference type="ARBA" id="ARBA00023004"/>
    </source>
</evidence>
<dbReference type="Gene3D" id="1.10.630.10">
    <property type="entry name" value="Cytochrome P450"/>
    <property type="match status" value="1"/>
</dbReference>
<dbReference type="Pfam" id="PF00067">
    <property type="entry name" value="p450"/>
    <property type="match status" value="1"/>
</dbReference>
<dbReference type="InterPro" id="IPR001128">
    <property type="entry name" value="Cyt_P450"/>
</dbReference>
<keyword evidence="6 8" id="KW-0408">Iron</keyword>
<keyword evidence="4 8" id="KW-0479">Metal-binding</keyword>
<sequence length="514" mass="59945">MSRQQKLLFHKNLNAILFKAFSSSPETIFKVPSTNSSHHGDILPYSKIPGPKYIDLNMLPGGKLHGKPMIDFHRYLRQKYGEILRIRGFFGKKDLIFVYDPNDIATVFRKSGKWPIREGMEAFAYFREKIRPDIFKSYGLVTQQHESWHKLRTVVNPIMMRPDITDIYFTKIDEIAQDFIKIVRNTRDELNEARSDFGKLLQRWGLESIGIVALDTRLNALEDNESKGARLAELVDLMFLYTFKLDILPSPWRYFKTPSFKKFMKVMDEMTKIGIEYIDNSLEKFDENSKGVMKELLKKDKDIALVMAFDMLIAGIDTTTSTMKTMLYYLAKNQDKQEKLRTEIRSILPKKTSQLDPIQFKNLPYLRACVKESLRIIPVVLGTARQLQHDLIIKNYFLPKGTNMILPIETLMRDDGQFPLADKFIPERWLRNDEHQNEGCPHAKQAHPFAYLPFGFGERICIGKRFAELEIAILTSRMVRNFQISWHHSDLKQRSTTVNTLEGELKFRLEDVVD</sequence>
<evidence type="ECO:0000256" key="1">
    <source>
        <dbReference type="ARBA" id="ARBA00001971"/>
    </source>
</evidence>
<evidence type="ECO:0000256" key="5">
    <source>
        <dbReference type="ARBA" id="ARBA00023002"/>
    </source>
</evidence>
<evidence type="ECO:0000256" key="4">
    <source>
        <dbReference type="ARBA" id="ARBA00022723"/>
    </source>
</evidence>
<dbReference type="GO" id="GO:0016705">
    <property type="term" value="F:oxidoreductase activity, acting on paired donors, with incorporation or reduction of molecular oxygen"/>
    <property type="evidence" value="ECO:0007669"/>
    <property type="project" value="InterPro"/>
</dbReference>
<dbReference type="PANTHER" id="PTHR24279:SF120">
    <property type="entry name" value="CYTOCHROME P450"/>
    <property type="match status" value="1"/>
</dbReference>
<dbReference type="FunFam" id="1.10.630.10:FF:000006">
    <property type="entry name" value="Cytochrome P450 302a1, mitochondrial"/>
    <property type="match status" value="1"/>
</dbReference>
<keyword evidence="7 9" id="KW-0503">Monooxygenase</keyword>